<dbReference type="EMBL" id="KK198757">
    <property type="protein sequence ID" value="KCW73081.1"/>
    <property type="molecule type" value="Genomic_DNA"/>
</dbReference>
<evidence type="ECO:0000313" key="2">
    <source>
        <dbReference type="EMBL" id="KCW73081.1"/>
    </source>
</evidence>
<name>A0A059C4H4_EUCGR</name>
<keyword evidence="1" id="KW-1133">Transmembrane helix</keyword>
<keyword evidence="1" id="KW-0472">Membrane</keyword>
<dbReference type="InParanoid" id="A0A059C4H4"/>
<sequence>MSIEKEYEHCGERWKRTDVDWSANYCLVVIKVRFMPELNKHKDGIFDQKELLFFILLVFFFFWPGRQFVLDSFIIRTNFWG</sequence>
<accession>A0A059C4H4</accession>
<organism evidence="2">
    <name type="scientific">Eucalyptus grandis</name>
    <name type="common">Flooded gum</name>
    <dbReference type="NCBI Taxonomy" id="71139"/>
    <lineage>
        <taxon>Eukaryota</taxon>
        <taxon>Viridiplantae</taxon>
        <taxon>Streptophyta</taxon>
        <taxon>Embryophyta</taxon>
        <taxon>Tracheophyta</taxon>
        <taxon>Spermatophyta</taxon>
        <taxon>Magnoliopsida</taxon>
        <taxon>eudicotyledons</taxon>
        <taxon>Gunneridae</taxon>
        <taxon>Pentapetalae</taxon>
        <taxon>rosids</taxon>
        <taxon>malvids</taxon>
        <taxon>Myrtales</taxon>
        <taxon>Myrtaceae</taxon>
        <taxon>Myrtoideae</taxon>
        <taxon>Eucalypteae</taxon>
        <taxon>Eucalyptus</taxon>
    </lineage>
</organism>
<gene>
    <name evidence="2" type="ORF">EUGRSUZ_E01523</name>
</gene>
<proteinExistence type="predicted"/>
<keyword evidence="1" id="KW-0812">Transmembrane</keyword>
<evidence type="ECO:0000256" key="1">
    <source>
        <dbReference type="SAM" id="Phobius"/>
    </source>
</evidence>
<dbReference type="Gramene" id="KCW73081">
    <property type="protein sequence ID" value="KCW73081"/>
    <property type="gene ID" value="EUGRSUZ_E01523"/>
</dbReference>
<dbReference type="AlphaFoldDB" id="A0A059C4H4"/>
<reference evidence="2" key="1">
    <citation type="submission" date="2013-07" db="EMBL/GenBank/DDBJ databases">
        <title>The genome of Eucalyptus grandis.</title>
        <authorList>
            <person name="Schmutz J."/>
            <person name="Hayes R."/>
            <person name="Myburg A."/>
            <person name="Tuskan G."/>
            <person name="Grattapaglia D."/>
            <person name="Rokhsar D.S."/>
        </authorList>
    </citation>
    <scope>NUCLEOTIDE SEQUENCE</scope>
    <source>
        <tissue evidence="2">Leaf extractions</tissue>
    </source>
</reference>
<protein>
    <submittedName>
        <fullName evidence="2">Uncharacterized protein</fullName>
    </submittedName>
</protein>
<feature type="transmembrane region" description="Helical" evidence="1">
    <location>
        <begin position="51"/>
        <end position="69"/>
    </location>
</feature>